<dbReference type="CDD" id="cd17278">
    <property type="entry name" value="RMtype1_S_LdeBORF1052P-TRD2-CR2"/>
    <property type="match status" value="1"/>
</dbReference>
<evidence type="ECO:0000256" key="1">
    <source>
        <dbReference type="ARBA" id="ARBA00010923"/>
    </source>
</evidence>
<name>A0A4R1QG86_9BACL</name>
<keyword evidence="2" id="KW-0680">Restriction system</keyword>
<evidence type="ECO:0000259" key="4">
    <source>
        <dbReference type="Pfam" id="PF01420"/>
    </source>
</evidence>
<proteinExistence type="inferred from homology"/>
<protein>
    <submittedName>
        <fullName evidence="5">Type I restriction enzyme S subunit</fullName>
    </submittedName>
</protein>
<gene>
    <name evidence="5" type="ORF">EDD69_107148</name>
</gene>
<dbReference type="InterPro" id="IPR044946">
    <property type="entry name" value="Restrct_endonuc_typeI_TRD_sf"/>
</dbReference>
<dbReference type="AlphaFoldDB" id="A0A4R1QG86"/>
<dbReference type="PANTHER" id="PTHR30408:SF12">
    <property type="entry name" value="TYPE I RESTRICTION ENZYME MJAVIII SPECIFICITY SUBUNIT"/>
    <property type="match status" value="1"/>
</dbReference>
<comment type="similarity">
    <text evidence="1">Belongs to the type-I restriction system S methylase family.</text>
</comment>
<organism evidence="5 6">
    <name type="scientific">Thermolongibacillus altinsuensis</name>
    <dbReference type="NCBI Taxonomy" id="575256"/>
    <lineage>
        <taxon>Bacteria</taxon>
        <taxon>Bacillati</taxon>
        <taxon>Bacillota</taxon>
        <taxon>Bacilli</taxon>
        <taxon>Bacillales</taxon>
        <taxon>Anoxybacillaceae</taxon>
        <taxon>Thermolongibacillus</taxon>
    </lineage>
</organism>
<dbReference type="Gene3D" id="1.10.287.1120">
    <property type="entry name" value="Bipartite methylase S protein"/>
    <property type="match status" value="1"/>
</dbReference>
<dbReference type="Proteomes" id="UP000295658">
    <property type="component" value="Unassembled WGS sequence"/>
</dbReference>
<keyword evidence="6" id="KW-1185">Reference proteome</keyword>
<dbReference type="SUPFAM" id="SSF116734">
    <property type="entry name" value="DNA methylase specificity domain"/>
    <property type="match status" value="2"/>
</dbReference>
<accession>A0A4R1QG86</accession>
<dbReference type="InterPro" id="IPR052021">
    <property type="entry name" value="Type-I_RS_S_subunit"/>
</dbReference>
<dbReference type="GO" id="GO:0003677">
    <property type="term" value="F:DNA binding"/>
    <property type="evidence" value="ECO:0007669"/>
    <property type="project" value="UniProtKB-KW"/>
</dbReference>
<feature type="domain" description="Type I restriction modification DNA specificity" evidence="4">
    <location>
        <begin position="18"/>
        <end position="204"/>
    </location>
</feature>
<comment type="caution">
    <text evidence="5">The sequence shown here is derived from an EMBL/GenBank/DDBJ whole genome shotgun (WGS) entry which is preliminary data.</text>
</comment>
<evidence type="ECO:0000256" key="2">
    <source>
        <dbReference type="ARBA" id="ARBA00022747"/>
    </source>
</evidence>
<dbReference type="InterPro" id="IPR000055">
    <property type="entry name" value="Restrct_endonuc_typeI_TRD"/>
</dbReference>
<keyword evidence="3" id="KW-0238">DNA-binding</keyword>
<dbReference type="PANTHER" id="PTHR30408">
    <property type="entry name" value="TYPE-1 RESTRICTION ENZYME ECOKI SPECIFICITY PROTEIN"/>
    <property type="match status" value="1"/>
</dbReference>
<evidence type="ECO:0000313" key="6">
    <source>
        <dbReference type="Proteomes" id="UP000295658"/>
    </source>
</evidence>
<reference evidence="5 6" key="1">
    <citation type="submission" date="2019-03" db="EMBL/GenBank/DDBJ databases">
        <title>Genomic Encyclopedia of Type Strains, Phase IV (KMG-IV): sequencing the most valuable type-strain genomes for metagenomic binning, comparative biology and taxonomic classification.</title>
        <authorList>
            <person name="Goeker M."/>
        </authorList>
    </citation>
    <scope>NUCLEOTIDE SEQUENCE [LARGE SCALE GENOMIC DNA]</scope>
    <source>
        <strain evidence="5 6">DSM 24979</strain>
    </source>
</reference>
<dbReference type="EMBL" id="SLUL01000007">
    <property type="protein sequence ID" value="TCL49324.1"/>
    <property type="molecule type" value="Genomic_DNA"/>
</dbReference>
<evidence type="ECO:0000313" key="5">
    <source>
        <dbReference type="EMBL" id="TCL49324.1"/>
    </source>
</evidence>
<feature type="domain" description="Type I restriction modification DNA specificity" evidence="4">
    <location>
        <begin position="235"/>
        <end position="411"/>
    </location>
</feature>
<dbReference type="CDD" id="cd17276">
    <property type="entry name" value="RMtype1_S_Sau1132ORF3780P-TRD1-CR1_like"/>
    <property type="match status" value="1"/>
</dbReference>
<dbReference type="Pfam" id="PF01420">
    <property type="entry name" value="Methylase_S"/>
    <property type="match status" value="2"/>
</dbReference>
<sequence length="442" mass="50337">MVSKPERKQVPQPLKSIPNDWDFEQLGKLIDFKNGYAFNSSNYTEEGKIILRMSNISKEGKLQFREDNIKYCSEEEYNHLESFHLKEGDLVICMTDVTPEKAIIGRTAVIDADNKYILNQRVGRIRITEGERILGSFLHYFTNFDLYLKFMRERCSGSAQFNLSTSEIKSVYVPLPPIAEQRKIAAILSSVDEAIEKTEAIIEQTEKVKKGLMQQLLTKGIGHTKFKKTEIGEIPEEWEVKTIGEIGSLKSGTTPSREKAELYYKSGEIPWVKTMDLNNSFIVDTHEKVTNLALEETSLSIIPKGSVLVAMYGGFNQIGRTGLLKIDATINQALTAILINTELIEPEFLLIWLNYKVNHWKKFAASSRKDPNITKNDVANFPVVIPSLEEQRKIYTTILNISKKIENEIIKKQQLQIIKKGLMQVLLTGKVRVKVDNEVMSQ</sequence>
<dbReference type="GO" id="GO:0009307">
    <property type="term" value="P:DNA restriction-modification system"/>
    <property type="evidence" value="ECO:0007669"/>
    <property type="project" value="UniProtKB-KW"/>
</dbReference>
<dbReference type="OrthoDB" id="9811611at2"/>
<dbReference type="Gene3D" id="3.90.220.20">
    <property type="entry name" value="DNA methylase specificity domains"/>
    <property type="match status" value="2"/>
</dbReference>
<evidence type="ECO:0000256" key="3">
    <source>
        <dbReference type="ARBA" id="ARBA00023125"/>
    </source>
</evidence>